<evidence type="ECO:0000259" key="1">
    <source>
        <dbReference type="PROSITE" id="PS51186"/>
    </source>
</evidence>
<dbReference type="AlphaFoldDB" id="A0A919V6K0"/>
<keyword evidence="3" id="KW-1185">Reference proteome</keyword>
<dbReference type="InterPro" id="IPR051531">
    <property type="entry name" value="N-acetyltransferase"/>
</dbReference>
<dbReference type="EMBL" id="BOOU01000058">
    <property type="protein sequence ID" value="GII79440.1"/>
    <property type="molecule type" value="Genomic_DNA"/>
</dbReference>
<evidence type="ECO:0000313" key="3">
    <source>
        <dbReference type="Proteomes" id="UP000655287"/>
    </source>
</evidence>
<protein>
    <submittedName>
        <fullName evidence="2">N-acetyltransferase</fullName>
    </submittedName>
</protein>
<reference evidence="2" key="1">
    <citation type="submission" date="2021-01" db="EMBL/GenBank/DDBJ databases">
        <title>Whole genome shotgun sequence of Sphaerisporangium rufum NBRC 109079.</title>
        <authorList>
            <person name="Komaki H."/>
            <person name="Tamura T."/>
        </authorList>
    </citation>
    <scope>NUCLEOTIDE SEQUENCE</scope>
    <source>
        <strain evidence="2">NBRC 109079</strain>
    </source>
</reference>
<dbReference type="InterPro" id="IPR000182">
    <property type="entry name" value="GNAT_dom"/>
</dbReference>
<accession>A0A919V6K0</accession>
<evidence type="ECO:0000313" key="2">
    <source>
        <dbReference type="EMBL" id="GII79440.1"/>
    </source>
</evidence>
<gene>
    <name evidence="2" type="ORF">Sru01_44220</name>
</gene>
<dbReference type="SUPFAM" id="SSF55729">
    <property type="entry name" value="Acyl-CoA N-acyltransferases (Nat)"/>
    <property type="match status" value="1"/>
</dbReference>
<dbReference type="PROSITE" id="PS51186">
    <property type="entry name" value="GNAT"/>
    <property type="match status" value="1"/>
</dbReference>
<dbReference type="Pfam" id="PF13302">
    <property type="entry name" value="Acetyltransf_3"/>
    <property type="match status" value="1"/>
</dbReference>
<proteinExistence type="predicted"/>
<comment type="caution">
    <text evidence="2">The sequence shown here is derived from an EMBL/GenBank/DDBJ whole genome shotgun (WGS) entry which is preliminary data.</text>
</comment>
<organism evidence="2 3">
    <name type="scientific">Sphaerisporangium rufum</name>
    <dbReference type="NCBI Taxonomy" id="1381558"/>
    <lineage>
        <taxon>Bacteria</taxon>
        <taxon>Bacillati</taxon>
        <taxon>Actinomycetota</taxon>
        <taxon>Actinomycetes</taxon>
        <taxon>Streptosporangiales</taxon>
        <taxon>Streptosporangiaceae</taxon>
        <taxon>Sphaerisporangium</taxon>
    </lineage>
</organism>
<dbReference type="PANTHER" id="PTHR43792:SF1">
    <property type="entry name" value="N-ACETYLTRANSFERASE DOMAIN-CONTAINING PROTEIN"/>
    <property type="match status" value="1"/>
</dbReference>
<dbReference type="InterPro" id="IPR016181">
    <property type="entry name" value="Acyl_CoA_acyltransferase"/>
</dbReference>
<dbReference type="Gene3D" id="3.40.630.30">
    <property type="match status" value="1"/>
</dbReference>
<sequence length="186" mass="21509">MLSPAYPIETPRLSLRPFTMDDLDGLHSFHSRADVARYLYWDARTLDETRTALAKKTEMAELRKGGEDLNLAVELRETGELIGDLYLFWRSAEHRQGEIGFIFHPDHHGRGLAGEASREILRLGFEDLGLHRIYGRCDGRNTASARLMERLGMRREAHLVENELFKGEWSDELVYAMLRREWPPQG</sequence>
<dbReference type="Proteomes" id="UP000655287">
    <property type="component" value="Unassembled WGS sequence"/>
</dbReference>
<feature type="domain" description="N-acetyltransferase" evidence="1">
    <location>
        <begin position="13"/>
        <end position="180"/>
    </location>
</feature>
<dbReference type="GO" id="GO:0016747">
    <property type="term" value="F:acyltransferase activity, transferring groups other than amino-acyl groups"/>
    <property type="evidence" value="ECO:0007669"/>
    <property type="project" value="InterPro"/>
</dbReference>
<dbReference type="CDD" id="cd04301">
    <property type="entry name" value="NAT_SF"/>
    <property type="match status" value="1"/>
</dbReference>
<dbReference type="PANTHER" id="PTHR43792">
    <property type="entry name" value="GNAT FAMILY, PUTATIVE (AFU_ORTHOLOGUE AFUA_3G00765)-RELATED-RELATED"/>
    <property type="match status" value="1"/>
</dbReference>
<dbReference type="RefSeq" id="WP_203989420.1">
    <property type="nucleotide sequence ID" value="NZ_BOOU01000058.1"/>
</dbReference>
<name>A0A919V6K0_9ACTN</name>